<reference evidence="6" key="1">
    <citation type="submission" date="2021-02" db="EMBL/GenBank/DDBJ databases">
        <authorList>
            <person name="Dougan E. K."/>
            <person name="Rhodes N."/>
            <person name="Thang M."/>
            <person name="Chan C."/>
        </authorList>
    </citation>
    <scope>NUCLEOTIDE SEQUENCE</scope>
</reference>
<evidence type="ECO:0000259" key="5">
    <source>
        <dbReference type="Pfam" id="PF02230"/>
    </source>
</evidence>
<dbReference type="InterPro" id="IPR003140">
    <property type="entry name" value="PLipase/COase/thioEstase"/>
</dbReference>
<feature type="compositionally biased region" description="Low complexity" evidence="3">
    <location>
        <begin position="138"/>
        <end position="162"/>
    </location>
</feature>
<dbReference type="EMBL" id="CAJNNV010025081">
    <property type="protein sequence ID" value="CAE8612102.1"/>
    <property type="molecule type" value="Genomic_DNA"/>
</dbReference>
<dbReference type="SUPFAM" id="SSF53474">
    <property type="entry name" value="alpha/beta-Hydrolases"/>
    <property type="match status" value="1"/>
</dbReference>
<dbReference type="GO" id="GO:0052689">
    <property type="term" value="F:carboxylic ester hydrolase activity"/>
    <property type="evidence" value="ECO:0007669"/>
    <property type="project" value="TreeGrafter"/>
</dbReference>
<evidence type="ECO:0000256" key="4">
    <source>
        <dbReference type="SAM" id="SignalP"/>
    </source>
</evidence>
<dbReference type="InterPro" id="IPR029058">
    <property type="entry name" value="AB_hydrolase_fold"/>
</dbReference>
<dbReference type="GO" id="GO:0008474">
    <property type="term" value="F:palmitoyl-(protein) hydrolase activity"/>
    <property type="evidence" value="ECO:0007669"/>
    <property type="project" value="TreeGrafter"/>
</dbReference>
<dbReference type="Gene3D" id="1.10.260.100">
    <property type="match status" value="1"/>
</dbReference>
<feature type="region of interest" description="Disordered" evidence="3">
    <location>
        <begin position="126"/>
        <end position="162"/>
    </location>
</feature>
<dbReference type="GO" id="GO:0005737">
    <property type="term" value="C:cytoplasm"/>
    <property type="evidence" value="ECO:0007669"/>
    <property type="project" value="TreeGrafter"/>
</dbReference>
<keyword evidence="4" id="KW-0732">Signal</keyword>
<evidence type="ECO:0000256" key="3">
    <source>
        <dbReference type="SAM" id="MobiDB-lite"/>
    </source>
</evidence>
<name>A0A813FJF6_POLGL</name>
<dbReference type="Gene3D" id="3.40.50.1820">
    <property type="entry name" value="alpha/beta hydrolase"/>
    <property type="match status" value="1"/>
</dbReference>
<sequence>MRSLSLVVSLVAVRVALFCTPGVSFLQDCRWQRRVLPVQSTHGTRPLSWNGDCISWRAAASPGLAVPRLTGTQRIARRANAEAPQSLVDLYGMRTRELKAFLQSKGVYVDDCFDAEALIQRAAATESDWGSPLPAGTPLARPASSAASSAAPPSQPIPNSAAEVEAAWQRVCTAWPGMDPIEHGPSDADRTVIMLHGFGDQGARFIGDTFTMLLKIEGLRLLLPQGPQETLQGQQLQTWFVPINGQWIIDDVVAKPIVGYLHAMVRREIARGVPPNRIVIGGFAQGGSLALRAALSFPDAPIGGALALSAFFGAASAVVAPANKGLHALVCHGRGDETVPFTEGERTVEQLRRLVQREDSVTFKEYDMKHGVASDELMDVFEFINSRLDVPDEPIQEKSAPDDEPLTFDPVKLSTAPPPAKGSFQRKPRPAQPGASSGADAPPKGIPSMEPSLVMQLLNDPDIANAAKDPEGMAVIQDVIMDPSNLEKHKGNPRVEVLVEKLIEKLGI</sequence>
<feature type="region of interest" description="Disordered" evidence="3">
    <location>
        <begin position="392"/>
        <end position="449"/>
    </location>
</feature>
<dbReference type="AlphaFoldDB" id="A0A813FJF6"/>
<evidence type="ECO:0000313" key="7">
    <source>
        <dbReference type="Proteomes" id="UP000654075"/>
    </source>
</evidence>
<dbReference type="InterPro" id="IPR050565">
    <property type="entry name" value="LYPA1-2/EST-like"/>
</dbReference>
<comment type="similarity">
    <text evidence="1">Belongs to the AB hydrolase superfamily. AB hydrolase 2 family.</text>
</comment>
<accession>A0A813FJF6</accession>
<feature type="chain" id="PRO_5033032266" description="Phospholipase/carboxylesterase/thioesterase domain-containing protein" evidence="4">
    <location>
        <begin position="19"/>
        <end position="508"/>
    </location>
</feature>
<feature type="signal peptide" evidence="4">
    <location>
        <begin position="1"/>
        <end position="18"/>
    </location>
</feature>
<protein>
    <recommendedName>
        <fullName evidence="5">Phospholipase/carboxylesterase/thioesterase domain-containing protein</fullName>
    </recommendedName>
</protein>
<organism evidence="6 7">
    <name type="scientific">Polarella glacialis</name>
    <name type="common">Dinoflagellate</name>
    <dbReference type="NCBI Taxonomy" id="89957"/>
    <lineage>
        <taxon>Eukaryota</taxon>
        <taxon>Sar</taxon>
        <taxon>Alveolata</taxon>
        <taxon>Dinophyceae</taxon>
        <taxon>Suessiales</taxon>
        <taxon>Suessiaceae</taxon>
        <taxon>Polarella</taxon>
    </lineage>
</organism>
<dbReference type="PANTHER" id="PTHR10655:SF17">
    <property type="entry name" value="LYSOPHOSPHOLIPASE-LIKE PROTEIN 1"/>
    <property type="match status" value="1"/>
</dbReference>
<evidence type="ECO:0000256" key="1">
    <source>
        <dbReference type="ARBA" id="ARBA00006499"/>
    </source>
</evidence>
<feature type="domain" description="Phospholipase/carboxylesterase/thioesterase" evidence="5">
    <location>
        <begin position="181"/>
        <end position="385"/>
    </location>
</feature>
<evidence type="ECO:0000256" key="2">
    <source>
        <dbReference type="ARBA" id="ARBA00022801"/>
    </source>
</evidence>
<evidence type="ECO:0000313" key="6">
    <source>
        <dbReference type="EMBL" id="CAE8612102.1"/>
    </source>
</evidence>
<proteinExistence type="inferred from homology"/>
<dbReference type="Proteomes" id="UP000654075">
    <property type="component" value="Unassembled WGS sequence"/>
</dbReference>
<keyword evidence="2" id="KW-0378">Hydrolase</keyword>
<dbReference type="Pfam" id="PF02230">
    <property type="entry name" value="Abhydrolase_2"/>
    <property type="match status" value="1"/>
</dbReference>
<keyword evidence="7" id="KW-1185">Reference proteome</keyword>
<dbReference type="PANTHER" id="PTHR10655">
    <property type="entry name" value="LYSOPHOSPHOLIPASE-RELATED"/>
    <property type="match status" value="1"/>
</dbReference>
<gene>
    <name evidence="6" type="ORF">PGLA1383_LOCUS29901</name>
</gene>
<comment type="caution">
    <text evidence="6">The sequence shown here is derived from an EMBL/GenBank/DDBJ whole genome shotgun (WGS) entry which is preliminary data.</text>
</comment>
<dbReference type="OrthoDB" id="2418081at2759"/>